<sequence>MITLAYLRRNRFQAELAQAYSVSQSKISRAASGTTPLLHAVLSEFVPTADDLDRATQYIVDGTLLPCCSWAGHRELYSGKHKTTGLSVRVACRLDGTPAWISDTINGARHDTSALKHSEVLVTTDPSLRIGDKDDYSGRGRSGRPSAAICGDLQLKVGPE</sequence>
<feature type="domain" description="DDE Tnp4" evidence="3">
    <location>
        <begin position="60"/>
        <end position="123"/>
    </location>
</feature>
<comment type="cofactor">
    <cofactor evidence="1">
        <name>a divalent metal cation</name>
        <dbReference type="ChEBI" id="CHEBI:60240"/>
    </cofactor>
</comment>
<keyword evidence="2" id="KW-0479">Metal-binding</keyword>
<dbReference type="RefSeq" id="WP_203834664.1">
    <property type="nucleotide sequence ID" value="NZ_BAAATV010000001.1"/>
</dbReference>
<protein>
    <recommendedName>
        <fullName evidence="3">DDE Tnp4 domain-containing protein</fullName>
    </recommendedName>
</protein>
<organism evidence="4 5">
    <name type="scientific">Winogradskya humida</name>
    <dbReference type="NCBI Taxonomy" id="113566"/>
    <lineage>
        <taxon>Bacteria</taxon>
        <taxon>Bacillati</taxon>
        <taxon>Actinomycetota</taxon>
        <taxon>Actinomycetes</taxon>
        <taxon>Micromonosporales</taxon>
        <taxon>Micromonosporaceae</taxon>
        <taxon>Winogradskya</taxon>
    </lineage>
</organism>
<keyword evidence="5" id="KW-1185">Reference proteome</keyword>
<evidence type="ECO:0000313" key="5">
    <source>
        <dbReference type="Proteomes" id="UP000603200"/>
    </source>
</evidence>
<reference evidence="4 5" key="1">
    <citation type="submission" date="2021-01" db="EMBL/GenBank/DDBJ databases">
        <title>Whole genome shotgun sequence of Actinoplanes humidus NBRC 14915.</title>
        <authorList>
            <person name="Komaki H."/>
            <person name="Tamura T."/>
        </authorList>
    </citation>
    <scope>NUCLEOTIDE SEQUENCE [LARGE SCALE GENOMIC DNA]</scope>
    <source>
        <strain evidence="4 5">NBRC 14915</strain>
    </source>
</reference>
<dbReference type="InterPro" id="IPR027806">
    <property type="entry name" value="HARBI1_dom"/>
</dbReference>
<name>A0ABQ3ZFT4_9ACTN</name>
<evidence type="ECO:0000256" key="2">
    <source>
        <dbReference type="ARBA" id="ARBA00022723"/>
    </source>
</evidence>
<dbReference type="EMBL" id="BOMN01000008">
    <property type="protein sequence ID" value="GIE17363.1"/>
    <property type="molecule type" value="Genomic_DNA"/>
</dbReference>
<dbReference type="Pfam" id="PF13359">
    <property type="entry name" value="DDE_Tnp_4"/>
    <property type="match status" value="1"/>
</dbReference>
<evidence type="ECO:0000259" key="3">
    <source>
        <dbReference type="Pfam" id="PF13359"/>
    </source>
</evidence>
<gene>
    <name evidence="4" type="ORF">Ahu01nite_004650</name>
</gene>
<proteinExistence type="predicted"/>
<evidence type="ECO:0000313" key="4">
    <source>
        <dbReference type="EMBL" id="GIE17363.1"/>
    </source>
</evidence>
<evidence type="ECO:0000256" key="1">
    <source>
        <dbReference type="ARBA" id="ARBA00001968"/>
    </source>
</evidence>
<dbReference type="Proteomes" id="UP000603200">
    <property type="component" value="Unassembled WGS sequence"/>
</dbReference>
<accession>A0ABQ3ZFT4</accession>
<comment type="caution">
    <text evidence="4">The sequence shown here is derived from an EMBL/GenBank/DDBJ whole genome shotgun (WGS) entry which is preliminary data.</text>
</comment>